<organism evidence="8 9">
    <name type="scientific">Marinicella litoralis</name>
    <dbReference type="NCBI Taxonomy" id="644220"/>
    <lineage>
        <taxon>Bacteria</taxon>
        <taxon>Pseudomonadati</taxon>
        <taxon>Pseudomonadota</taxon>
        <taxon>Gammaproteobacteria</taxon>
        <taxon>Lysobacterales</taxon>
        <taxon>Marinicellaceae</taxon>
        <taxon>Marinicella</taxon>
    </lineage>
</organism>
<reference evidence="8 9" key="1">
    <citation type="submission" date="2019-03" db="EMBL/GenBank/DDBJ databases">
        <title>Genomic Encyclopedia of Type Strains, Phase IV (KMG-IV): sequencing the most valuable type-strain genomes for metagenomic binning, comparative biology and taxonomic classification.</title>
        <authorList>
            <person name="Goeker M."/>
        </authorList>
    </citation>
    <scope>NUCLEOTIDE SEQUENCE [LARGE SCALE GENOMIC DNA]</scope>
    <source>
        <strain evidence="8 9">DSM 25488</strain>
    </source>
</reference>
<dbReference type="InterPro" id="IPR051907">
    <property type="entry name" value="DoxX-like_oxidoreductase"/>
</dbReference>
<protein>
    <submittedName>
        <fullName evidence="8">Putative oxidoreductase</fullName>
    </submittedName>
</protein>
<evidence type="ECO:0000256" key="3">
    <source>
        <dbReference type="ARBA" id="ARBA00022475"/>
    </source>
</evidence>
<feature type="transmembrane region" description="Helical" evidence="7">
    <location>
        <begin position="183"/>
        <end position="213"/>
    </location>
</feature>
<evidence type="ECO:0000256" key="6">
    <source>
        <dbReference type="ARBA" id="ARBA00023136"/>
    </source>
</evidence>
<proteinExistence type="inferred from homology"/>
<keyword evidence="6 7" id="KW-0472">Membrane</keyword>
<comment type="similarity">
    <text evidence="2">Belongs to the DoxX family.</text>
</comment>
<evidence type="ECO:0000256" key="7">
    <source>
        <dbReference type="SAM" id="Phobius"/>
    </source>
</evidence>
<dbReference type="PANTHER" id="PTHR33452">
    <property type="entry name" value="OXIDOREDUCTASE CATD-RELATED"/>
    <property type="match status" value="1"/>
</dbReference>
<comment type="subcellular location">
    <subcellularLocation>
        <location evidence="1">Cell membrane</location>
        <topology evidence="1">Multi-pass membrane protein</topology>
    </subcellularLocation>
</comment>
<name>A0A4V6PXT1_9GAMM</name>
<dbReference type="Proteomes" id="UP000295724">
    <property type="component" value="Unassembled WGS sequence"/>
</dbReference>
<dbReference type="GO" id="GO:0005886">
    <property type="term" value="C:plasma membrane"/>
    <property type="evidence" value="ECO:0007669"/>
    <property type="project" value="UniProtKB-SubCell"/>
</dbReference>
<accession>A0A4V6PXT1</accession>
<evidence type="ECO:0000313" key="8">
    <source>
        <dbReference type="EMBL" id="TDR16821.1"/>
    </source>
</evidence>
<dbReference type="EMBL" id="SNZB01000007">
    <property type="protein sequence ID" value="TDR16821.1"/>
    <property type="molecule type" value="Genomic_DNA"/>
</dbReference>
<evidence type="ECO:0000256" key="4">
    <source>
        <dbReference type="ARBA" id="ARBA00022692"/>
    </source>
</evidence>
<dbReference type="Pfam" id="PF07681">
    <property type="entry name" value="DoxX"/>
    <property type="match status" value="1"/>
</dbReference>
<keyword evidence="4 7" id="KW-0812">Transmembrane</keyword>
<keyword evidence="3" id="KW-1003">Cell membrane</keyword>
<dbReference type="RefSeq" id="WP_099019995.1">
    <property type="nucleotide sequence ID" value="NZ_NIHB01000005.1"/>
</dbReference>
<evidence type="ECO:0000256" key="2">
    <source>
        <dbReference type="ARBA" id="ARBA00006679"/>
    </source>
</evidence>
<feature type="transmembrane region" description="Helical" evidence="7">
    <location>
        <begin position="69"/>
        <end position="87"/>
    </location>
</feature>
<dbReference type="PANTHER" id="PTHR33452:SF7">
    <property type="entry name" value="DOXX FAMILY PROTEIN"/>
    <property type="match status" value="1"/>
</dbReference>
<keyword evidence="9" id="KW-1185">Reference proteome</keyword>
<gene>
    <name evidence="8" type="ORF">C8D91_2728</name>
</gene>
<feature type="transmembrane region" description="Helical" evidence="7">
    <location>
        <begin position="94"/>
        <end position="112"/>
    </location>
</feature>
<comment type="caution">
    <text evidence="8">The sequence shown here is derived from an EMBL/GenBank/DDBJ whole genome shotgun (WGS) entry which is preliminary data.</text>
</comment>
<evidence type="ECO:0000313" key="9">
    <source>
        <dbReference type="Proteomes" id="UP000295724"/>
    </source>
</evidence>
<feature type="transmembrane region" description="Helical" evidence="7">
    <location>
        <begin position="139"/>
        <end position="162"/>
    </location>
</feature>
<dbReference type="InterPro" id="IPR032808">
    <property type="entry name" value="DoxX"/>
</dbReference>
<dbReference type="AlphaFoldDB" id="A0A4V6PXT1"/>
<dbReference type="OrthoDB" id="5689076at2"/>
<evidence type="ECO:0000256" key="1">
    <source>
        <dbReference type="ARBA" id="ARBA00004651"/>
    </source>
</evidence>
<keyword evidence="5 7" id="KW-1133">Transmembrane helix</keyword>
<evidence type="ECO:0000256" key="5">
    <source>
        <dbReference type="ARBA" id="ARBA00022989"/>
    </source>
</evidence>
<sequence>MSLNNAQTLWENVTSRLNSVGQWVPPLMIRLILFWEFYEAGSQKINGENWFSGIQSNFPFPFNHIPADVSWFMAAWGEYIFAILLLLGLFTRFAAVSLLVITAVATAAVHWPESYASLGQLWEGYAITNKGAGNFKLPLLFVILLLPLIFSGAGKFSLDHILTQFMKGDTHHPIQSDFISKGLGLIVIGLPLFFVMTTTGIAFMATGVVLMIADRFITPTG</sequence>